<feature type="domain" description="ABC transporter" evidence="13">
    <location>
        <begin position="51"/>
        <end position="292"/>
    </location>
</feature>
<organism evidence="14 15">
    <name type="scientific">Ancylobacter oerskovii</name>
    <dbReference type="NCBI Taxonomy" id="459519"/>
    <lineage>
        <taxon>Bacteria</taxon>
        <taxon>Pseudomonadati</taxon>
        <taxon>Pseudomonadota</taxon>
        <taxon>Alphaproteobacteria</taxon>
        <taxon>Hyphomicrobiales</taxon>
        <taxon>Xanthobacteraceae</taxon>
        <taxon>Ancylobacter</taxon>
    </lineage>
</organism>
<evidence type="ECO:0000313" key="14">
    <source>
        <dbReference type="EMBL" id="MFD2141688.1"/>
    </source>
</evidence>
<keyword evidence="8" id="KW-0547">Nucleotide-binding</keyword>
<evidence type="ECO:0000256" key="6">
    <source>
        <dbReference type="ARBA" id="ARBA00022692"/>
    </source>
</evidence>
<keyword evidence="3" id="KW-0813">Transport</keyword>
<dbReference type="InterPro" id="IPR050107">
    <property type="entry name" value="ABC_carbohydrate_import_ATPase"/>
</dbReference>
<sequence>MTAAFRTTQRAPERMSGATAAFAGLAGEAMDAVSPERGCGIGEAGGHAPVARLSGICKAFGPTRANDRIDLVVERGEVLGLVGGNGAGKSTLMRILCGVTRADAGAIEIGGVDVDPGIYDTALAQIGGIRIVHQELSLCDNLSVAENFFLEAPEAARAVPGWRSAYRAGARTALDEVFPGHGINVDVPVGHLQIGQRQMVEIARAVTAPRVRLIILDEPTSSLGLERSRQLRAFIRSRAAAGLAFIFISHKLQEVVEIATRVLVLRNGRMAWSGASAEATVAALVGAMGGPSEGALRKRRAARPALSPDAPVQVRIGGDVVAPLGRDVVLRAGEVVGLAGLEGSGQRDLLHRLFAGPGRDLARGGIERRGSASFVSGDRQKEGVFPLWSVLSNIALGRLNGRAPLGLVSEPAEREVARGAAERLKLDPARFDSPILDLSGGNQQKALVARALVGDASTILFDDPTRGVDVAAKEDFYALIGDVARAGRLVVWHSTEDIEFVECDRVLVFSGGRIVRELVGAEITEQAIVDASFAGAAAIERDGTAGRRGLAEWLVDLAPFASLAAVFGLMAYVNPLAVSLFGLDLLLGPAIALVLVALAQMFVVGGSEIDLGVGAFAGLVNVVSATLLVGQPWLGVACLLLGLLAYGLIGATIQLRRIPAIVVTLGASFIWIGIGYTLQPTPGGSSPEWLTAIFAWQIAGVPAALVMIALAGVVALAIDRSPLGVVLRGFGNNAAAMKLGGWSPLRYAVLRYVIAGLFATAAGLSLTAINTASDINAGGPFTLISVAAVVMGGCALIGGLISPLGVVAGALTLALIGALLGALDVSTDYNAAVQGCLLLAMLMLRALAGRRGEERR</sequence>
<evidence type="ECO:0000256" key="7">
    <source>
        <dbReference type="ARBA" id="ARBA00022737"/>
    </source>
</evidence>
<feature type="transmembrane region" description="Helical" evidence="12">
    <location>
        <begin position="829"/>
        <end position="848"/>
    </location>
</feature>
<proteinExistence type="inferred from homology"/>
<dbReference type="Gene3D" id="3.40.50.300">
    <property type="entry name" value="P-loop containing nucleotide triphosphate hydrolases"/>
    <property type="match status" value="2"/>
</dbReference>
<dbReference type="PANTHER" id="PTHR43790:SF9">
    <property type="entry name" value="GALACTOFURANOSE TRANSPORTER ATP-BINDING PROTEIN YTFR"/>
    <property type="match status" value="1"/>
</dbReference>
<evidence type="ECO:0000256" key="5">
    <source>
        <dbReference type="ARBA" id="ARBA00022597"/>
    </source>
</evidence>
<protein>
    <submittedName>
        <fullName evidence="14">ATP-binding cassette domain-containing protein</fullName>
    </submittedName>
</protein>
<evidence type="ECO:0000259" key="13">
    <source>
        <dbReference type="PROSITE" id="PS50893"/>
    </source>
</evidence>
<keyword evidence="5" id="KW-0762">Sugar transport</keyword>
<dbReference type="EMBL" id="JBHUHD010000001">
    <property type="protein sequence ID" value="MFD2141688.1"/>
    <property type="molecule type" value="Genomic_DNA"/>
</dbReference>
<dbReference type="GO" id="GO:0005524">
    <property type="term" value="F:ATP binding"/>
    <property type="evidence" value="ECO:0007669"/>
    <property type="project" value="UniProtKB-KW"/>
</dbReference>
<comment type="subcellular location">
    <subcellularLocation>
        <location evidence="1">Cell membrane</location>
        <topology evidence="1">Multi-pass membrane protein</topology>
    </subcellularLocation>
</comment>
<dbReference type="InterPro" id="IPR017871">
    <property type="entry name" value="ABC_transporter-like_CS"/>
</dbReference>
<feature type="transmembrane region" description="Helical" evidence="12">
    <location>
        <begin position="775"/>
        <end position="797"/>
    </location>
</feature>
<dbReference type="Proteomes" id="UP001597299">
    <property type="component" value="Unassembled WGS sequence"/>
</dbReference>
<evidence type="ECO:0000256" key="9">
    <source>
        <dbReference type="ARBA" id="ARBA00022840"/>
    </source>
</evidence>
<feature type="transmembrane region" description="Helical" evidence="12">
    <location>
        <begin position="634"/>
        <end position="653"/>
    </location>
</feature>
<keyword evidence="9 14" id="KW-0067">ATP-binding</keyword>
<keyword evidence="15" id="KW-1185">Reference proteome</keyword>
<keyword evidence="4" id="KW-1003">Cell membrane</keyword>
<evidence type="ECO:0000256" key="8">
    <source>
        <dbReference type="ARBA" id="ARBA00022741"/>
    </source>
</evidence>
<comment type="caution">
    <text evidence="14">The sequence shown here is derived from an EMBL/GenBank/DDBJ whole genome shotgun (WGS) entry which is preliminary data.</text>
</comment>
<feature type="transmembrane region" description="Helical" evidence="12">
    <location>
        <begin position="585"/>
        <end position="604"/>
    </location>
</feature>
<dbReference type="SUPFAM" id="SSF52540">
    <property type="entry name" value="P-loop containing nucleoside triphosphate hydrolases"/>
    <property type="match status" value="2"/>
</dbReference>
<dbReference type="PROSITE" id="PS50893">
    <property type="entry name" value="ABC_TRANSPORTER_2"/>
    <property type="match status" value="2"/>
</dbReference>
<dbReference type="InterPro" id="IPR001851">
    <property type="entry name" value="ABC_transp_permease"/>
</dbReference>
<feature type="transmembrane region" description="Helical" evidence="12">
    <location>
        <begin position="748"/>
        <end position="769"/>
    </location>
</feature>
<dbReference type="Pfam" id="PF00005">
    <property type="entry name" value="ABC_tran"/>
    <property type="match status" value="2"/>
</dbReference>
<feature type="transmembrane region" description="Helical" evidence="12">
    <location>
        <begin position="804"/>
        <end position="823"/>
    </location>
</feature>
<keyword evidence="10 12" id="KW-1133">Transmembrane helix</keyword>
<keyword evidence="11 12" id="KW-0472">Membrane</keyword>
<feature type="transmembrane region" description="Helical" evidence="12">
    <location>
        <begin position="690"/>
        <end position="718"/>
    </location>
</feature>
<accession>A0ABW4YZU4</accession>
<dbReference type="RefSeq" id="WP_378296454.1">
    <property type="nucleotide sequence ID" value="NZ_JAHBGB010000027.1"/>
</dbReference>
<evidence type="ECO:0000313" key="15">
    <source>
        <dbReference type="Proteomes" id="UP001597299"/>
    </source>
</evidence>
<dbReference type="CDD" id="cd03216">
    <property type="entry name" value="ABC_Carb_Monos_I"/>
    <property type="match status" value="1"/>
</dbReference>
<dbReference type="InterPro" id="IPR003439">
    <property type="entry name" value="ABC_transporter-like_ATP-bd"/>
</dbReference>
<dbReference type="PANTHER" id="PTHR43790">
    <property type="entry name" value="CARBOHYDRATE TRANSPORT ATP-BINDING PROTEIN MG119-RELATED"/>
    <property type="match status" value="1"/>
</dbReference>
<evidence type="ECO:0000256" key="3">
    <source>
        <dbReference type="ARBA" id="ARBA00022448"/>
    </source>
</evidence>
<dbReference type="SMART" id="SM00382">
    <property type="entry name" value="AAA"/>
    <property type="match status" value="2"/>
</dbReference>
<feature type="transmembrane region" description="Helical" evidence="12">
    <location>
        <begin position="660"/>
        <end position="678"/>
    </location>
</feature>
<keyword evidence="6 12" id="KW-0812">Transmembrane</keyword>
<evidence type="ECO:0000256" key="4">
    <source>
        <dbReference type="ARBA" id="ARBA00022475"/>
    </source>
</evidence>
<feature type="domain" description="ABC transporter" evidence="13">
    <location>
        <begin position="296"/>
        <end position="536"/>
    </location>
</feature>
<reference evidence="15" key="1">
    <citation type="journal article" date="2019" name="Int. J. Syst. Evol. Microbiol.">
        <title>The Global Catalogue of Microorganisms (GCM) 10K type strain sequencing project: providing services to taxonomists for standard genome sequencing and annotation.</title>
        <authorList>
            <consortium name="The Broad Institute Genomics Platform"/>
            <consortium name="The Broad Institute Genome Sequencing Center for Infectious Disease"/>
            <person name="Wu L."/>
            <person name="Ma J."/>
        </authorList>
    </citation>
    <scope>NUCLEOTIDE SEQUENCE [LARGE SCALE GENOMIC DNA]</scope>
    <source>
        <strain evidence="15">CCM 7435</strain>
    </source>
</reference>
<comment type="similarity">
    <text evidence="2">Belongs to the ABC transporter superfamily.</text>
</comment>
<dbReference type="CDD" id="cd06579">
    <property type="entry name" value="TM_PBP1_transp_AraH_like"/>
    <property type="match status" value="1"/>
</dbReference>
<evidence type="ECO:0000256" key="12">
    <source>
        <dbReference type="SAM" id="Phobius"/>
    </source>
</evidence>
<dbReference type="InterPro" id="IPR003593">
    <property type="entry name" value="AAA+_ATPase"/>
</dbReference>
<evidence type="ECO:0000256" key="1">
    <source>
        <dbReference type="ARBA" id="ARBA00004651"/>
    </source>
</evidence>
<evidence type="ECO:0000256" key="11">
    <source>
        <dbReference type="ARBA" id="ARBA00023136"/>
    </source>
</evidence>
<dbReference type="PROSITE" id="PS00211">
    <property type="entry name" value="ABC_TRANSPORTER_1"/>
    <property type="match status" value="1"/>
</dbReference>
<dbReference type="Pfam" id="PF02653">
    <property type="entry name" value="BPD_transp_2"/>
    <property type="match status" value="1"/>
</dbReference>
<keyword evidence="7" id="KW-0677">Repeat</keyword>
<gene>
    <name evidence="14" type="ORF">ACFSNC_14845</name>
</gene>
<evidence type="ECO:0000256" key="2">
    <source>
        <dbReference type="ARBA" id="ARBA00005417"/>
    </source>
</evidence>
<name>A0ABW4YZU4_9HYPH</name>
<dbReference type="InterPro" id="IPR027417">
    <property type="entry name" value="P-loop_NTPase"/>
</dbReference>
<feature type="transmembrane region" description="Helical" evidence="12">
    <location>
        <begin position="553"/>
        <end position="573"/>
    </location>
</feature>
<evidence type="ECO:0000256" key="10">
    <source>
        <dbReference type="ARBA" id="ARBA00022989"/>
    </source>
</evidence>